<dbReference type="Proteomes" id="UP000627369">
    <property type="component" value="Unassembled WGS sequence"/>
</dbReference>
<sequence length="109" mass="11419">MIDAAALVGRIGRDRVLEVHTHVHDVIVTLNSGVDAWDLANELGLPGVDLVEDASMNELQRTAWGHDVVPGLSYVALMGDALPGDAELYAELTGNHDAGAGLRVVGPNA</sequence>
<proteinExistence type="predicted"/>
<keyword evidence="2" id="KW-1185">Reference proteome</keyword>
<dbReference type="RefSeq" id="WP_189670518.1">
    <property type="nucleotide sequence ID" value="NZ_BNAS01000005.1"/>
</dbReference>
<comment type="caution">
    <text evidence="1">The sequence shown here is derived from an EMBL/GenBank/DDBJ whole genome shotgun (WGS) entry which is preliminary data.</text>
</comment>
<dbReference type="AlphaFoldDB" id="A0A919G2A2"/>
<evidence type="ECO:0000313" key="1">
    <source>
        <dbReference type="EMBL" id="GHH76293.1"/>
    </source>
</evidence>
<gene>
    <name evidence="1" type="ORF">GCM10017772_34580</name>
</gene>
<reference evidence="1" key="1">
    <citation type="journal article" date="2014" name="Int. J. Syst. Evol. Microbiol.">
        <title>Complete genome sequence of Corynebacterium casei LMG S-19264T (=DSM 44701T), isolated from a smear-ripened cheese.</title>
        <authorList>
            <consortium name="US DOE Joint Genome Institute (JGI-PGF)"/>
            <person name="Walter F."/>
            <person name="Albersmeier A."/>
            <person name="Kalinowski J."/>
            <person name="Ruckert C."/>
        </authorList>
    </citation>
    <scope>NUCLEOTIDE SEQUENCE</scope>
    <source>
        <strain evidence="1">CGMCC 4.7398</strain>
    </source>
</reference>
<evidence type="ECO:0000313" key="2">
    <source>
        <dbReference type="Proteomes" id="UP000627369"/>
    </source>
</evidence>
<organism evidence="1 2">
    <name type="scientific">Promicromonospora soli</name>
    <dbReference type="NCBI Taxonomy" id="2035533"/>
    <lineage>
        <taxon>Bacteria</taxon>
        <taxon>Bacillati</taxon>
        <taxon>Actinomycetota</taxon>
        <taxon>Actinomycetes</taxon>
        <taxon>Micrococcales</taxon>
        <taxon>Promicromonosporaceae</taxon>
        <taxon>Promicromonospora</taxon>
    </lineage>
</organism>
<dbReference type="EMBL" id="BNAS01000005">
    <property type="protein sequence ID" value="GHH76293.1"/>
    <property type="molecule type" value="Genomic_DNA"/>
</dbReference>
<name>A0A919G2A2_9MICO</name>
<accession>A0A919G2A2</accession>
<reference evidence="1" key="2">
    <citation type="submission" date="2020-09" db="EMBL/GenBank/DDBJ databases">
        <authorList>
            <person name="Sun Q."/>
            <person name="Zhou Y."/>
        </authorList>
    </citation>
    <scope>NUCLEOTIDE SEQUENCE</scope>
    <source>
        <strain evidence="1">CGMCC 4.7398</strain>
    </source>
</reference>
<protein>
    <submittedName>
        <fullName evidence="1">Uncharacterized protein</fullName>
    </submittedName>
</protein>